<evidence type="ECO:0000256" key="1">
    <source>
        <dbReference type="ARBA" id="ARBA00022729"/>
    </source>
</evidence>
<evidence type="ECO:0000313" key="5">
    <source>
        <dbReference type="Proteomes" id="UP000039865"/>
    </source>
</evidence>
<dbReference type="InterPro" id="IPR029052">
    <property type="entry name" value="Metallo-depent_PP-like"/>
</dbReference>
<proteinExistence type="predicted"/>
<keyword evidence="2" id="KW-0378">Hydrolase</keyword>
<sequence>MYGSNKFNPTLNERTKMIDLFKTRSHLSQQPLYHVRGNHDFEYPYDYYLQYSLMHANWLPRYKWYSESFTLKDDQKKKALFLFIDTDLIFCAYNIKRMANCTVSDQEEYILQDQWLTQELANSQNDTSIIWKFVVAHHPIFQKQELDELVLVMDLLHNFMKYKVDFYLNGHEHMQLHAFFERDIQKHNSELKYNDFYDNLSLKNRSNMNTNYFWRNTTTFTQRQSLDQGILTFKKSENLLHQVIDGSGGKDMHFSNQNQRSRGQYSFIQSQYFGFTHLKITSKEVEFTFKSSEFAHFLNGLSSSFIPNAFDQMKIKVINDL</sequence>
<protein>
    <submittedName>
        <fullName evidence="4">Acid phosphatase</fullName>
    </submittedName>
</protein>
<dbReference type="InterPro" id="IPR051558">
    <property type="entry name" value="Metallophosphoesterase_PAP"/>
</dbReference>
<dbReference type="EMBL" id="CCKQ01001211">
    <property type="protein sequence ID" value="CDW72316.1"/>
    <property type="molecule type" value="Genomic_DNA"/>
</dbReference>
<gene>
    <name evidence="4" type="primary">Contig12513.g13353</name>
    <name evidence="4" type="ORF">STYLEM_1275</name>
</gene>
<dbReference type="InParanoid" id="A0A077ZV84"/>
<dbReference type="Pfam" id="PF00149">
    <property type="entry name" value="Metallophos"/>
    <property type="match status" value="1"/>
</dbReference>
<keyword evidence="1" id="KW-0732">Signal</keyword>
<dbReference type="PANTHER" id="PTHR10161">
    <property type="entry name" value="TARTRATE-RESISTANT ACID PHOSPHATASE TYPE 5"/>
    <property type="match status" value="1"/>
</dbReference>
<evidence type="ECO:0000256" key="2">
    <source>
        <dbReference type="ARBA" id="ARBA00022801"/>
    </source>
</evidence>
<dbReference type="Proteomes" id="UP000039865">
    <property type="component" value="Unassembled WGS sequence"/>
</dbReference>
<accession>A0A077ZV84</accession>
<evidence type="ECO:0000313" key="4">
    <source>
        <dbReference type="EMBL" id="CDW72316.1"/>
    </source>
</evidence>
<evidence type="ECO:0000259" key="3">
    <source>
        <dbReference type="Pfam" id="PF00149"/>
    </source>
</evidence>
<keyword evidence="5" id="KW-1185">Reference proteome</keyword>
<dbReference type="InterPro" id="IPR004843">
    <property type="entry name" value="Calcineurin-like_PHP"/>
</dbReference>
<dbReference type="Gene3D" id="3.60.21.10">
    <property type="match status" value="1"/>
</dbReference>
<organism evidence="4 5">
    <name type="scientific">Stylonychia lemnae</name>
    <name type="common">Ciliate</name>
    <dbReference type="NCBI Taxonomy" id="5949"/>
    <lineage>
        <taxon>Eukaryota</taxon>
        <taxon>Sar</taxon>
        <taxon>Alveolata</taxon>
        <taxon>Ciliophora</taxon>
        <taxon>Intramacronucleata</taxon>
        <taxon>Spirotrichea</taxon>
        <taxon>Stichotrichia</taxon>
        <taxon>Sporadotrichida</taxon>
        <taxon>Oxytrichidae</taxon>
        <taxon>Stylonychinae</taxon>
        <taxon>Stylonychia</taxon>
    </lineage>
</organism>
<dbReference type="AlphaFoldDB" id="A0A077ZV84"/>
<reference evidence="4 5" key="1">
    <citation type="submission" date="2014-06" db="EMBL/GenBank/DDBJ databases">
        <authorList>
            <person name="Swart Estienne"/>
        </authorList>
    </citation>
    <scope>NUCLEOTIDE SEQUENCE [LARGE SCALE GENOMIC DNA]</scope>
    <source>
        <strain evidence="4 5">130c</strain>
    </source>
</reference>
<dbReference type="OrthoDB" id="411211at2759"/>
<dbReference type="PANTHER" id="PTHR10161:SF14">
    <property type="entry name" value="TARTRATE-RESISTANT ACID PHOSPHATASE TYPE 5"/>
    <property type="match status" value="1"/>
</dbReference>
<dbReference type="SUPFAM" id="SSF56300">
    <property type="entry name" value="Metallo-dependent phosphatases"/>
    <property type="match status" value="1"/>
</dbReference>
<feature type="domain" description="Calcineurin-like phosphoesterase" evidence="3">
    <location>
        <begin position="17"/>
        <end position="174"/>
    </location>
</feature>
<name>A0A077ZV84_STYLE</name>
<dbReference type="GO" id="GO:0016787">
    <property type="term" value="F:hydrolase activity"/>
    <property type="evidence" value="ECO:0007669"/>
    <property type="project" value="UniProtKB-KW"/>
</dbReference>